<feature type="compositionally biased region" description="Polar residues" evidence="4">
    <location>
        <begin position="366"/>
        <end position="385"/>
    </location>
</feature>
<sequence>MDVEAVVSVVIRKLTDLLIQESIIFHKATDEVELIRISLRKMRNFLIDAEDKKERDDEIKKWVKEFLAVVYKVEDAIETFVLWRMHIRRMGFSRRHFFIHEKLKAGTDLRNEMKEIKKKIKELRDNWKERVQKSHHGDAPCPRIEESSNVGLSSYQDEGLTQNQQASSSYSVDEESNIIGFREDKRKLVSRLTDTFYRRRDVISIVGAVGSGKSTLARGIYNSSKIKGHFDCRAWVSASGNLTDVFRSILEQTGNSTVDKESTREELVKKLRENLKKKRYLVVLDDVRRLDVLKDLRDALPKETNSSRVLLTTSNDDVATLANPRRSPYQLKPLKDEDAWNLFLKKVKDTGLFHIHGNALDLGTDALSSYQDKGPTQNQQNNPSSVDDESEFIGFREHNRRLVNRLTNTSYRHNLDVISIVGEVGSGKTTLAKGIYNSSEIKRHFNTCAWVSASENLTDVFRSILEQTDNSTVDKESTQEELAKKLRENLQNKRYLVVLDDVQTRDVLRNLRGALPEESKGCRVLLTTSNEDAAKNADQRPYQLKPLKDEDAWNLFMKKVRLPDNVEFSYAEIVELKEKIINRCKGLPLAIVVLGGSLSTKSASYQEWSKVLDHPSWQLEGNESNDVQFSKILALSYYDLPFHLRPCLLYFGLFPKEKKIPVRRLLRLWLAEGFVKQSPAMTPEDMVESYLEELVNRNMIQIKTRRKDGSPKTCLMPGALHDIFLSKAEAIGLLHTHRTILDNETAASPKLGFRRVAEHGNIKGFQRKKLYGKHLRSYLSFNIQTKDMPAKEIGSFLNEVIDRRGFGLLRVLDLEGVYKPKLPENLGKLYHLRYLGLRWTFLDTLPRSVGKLPYLETLDVKHTYMSSLPKSIWKMKHLRHLCLNEIRLDMFVQKHHRSLTQLQTLWGLFVDKRSPVKNGLNGIINLRKLGLTYHLESAQELNEWIARLASLQSLRLRSKDGSGRPSKLELKPLSSLENLTNLYLLGNLQKLPERYEFPPKLTVLTLSISKLEKDPMPILAQLPCLSVLRLLANSYTGKEMECPSEGFTALRILKLWMLKELEKWTVEEGAMQNLRDLEIRSCHELKELPNKLLNLSNIQEIILTDMPEGFADNVRVNDHKKKIISTRKSPV</sequence>
<accession>A0A5N6R8Q4</accession>
<keyword evidence="3" id="KW-0611">Plant defense</keyword>
<dbReference type="PANTHER" id="PTHR23155">
    <property type="entry name" value="DISEASE RESISTANCE PROTEIN RP"/>
    <property type="match status" value="1"/>
</dbReference>
<dbReference type="InterPro" id="IPR041118">
    <property type="entry name" value="Rx_N"/>
</dbReference>
<dbReference type="CDD" id="cd14798">
    <property type="entry name" value="RX-CC_like"/>
    <property type="match status" value="1"/>
</dbReference>
<evidence type="ECO:0000256" key="3">
    <source>
        <dbReference type="ARBA" id="ARBA00022821"/>
    </source>
</evidence>
<keyword evidence="7" id="KW-1185">Reference proteome</keyword>
<dbReference type="Gene3D" id="1.10.8.430">
    <property type="entry name" value="Helical domain of apoptotic protease-activating factors"/>
    <property type="match status" value="1"/>
</dbReference>
<dbReference type="Gene3D" id="3.80.10.10">
    <property type="entry name" value="Ribonuclease Inhibitor"/>
    <property type="match status" value="1"/>
</dbReference>
<dbReference type="Gene3D" id="1.10.10.10">
    <property type="entry name" value="Winged helix-like DNA-binding domain superfamily/Winged helix DNA-binding domain"/>
    <property type="match status" value="1"/>
</dbReference>
<dbReference type="InterPro" id="IPR044974">
    <property type="entry name" value="Disease_R_plants"/>
</dbReference>
<dbReference type="InterPro" id="IPR038005">
    <property type="entry name" value="RX-like_CC"/>
</dbReference>
<feature type="domain" description="AAA+ ATPase" evidence="5">
    <location>
        <begin position="199"/>
        <end position="337"/>
    </location>
</feature>
<reference evidence="6 7" key="1">
    <citation type="submission" date="2019-06" db="EMBL/GenBank/DDBJ databases">
        <title>A chromosomal-level reference genome of Carpinus fangiana (Coryloideae, Betulaceae).</title>
        <authorList>
            <person name="Yang X."/>
            <person name="Wang Z."/>
            <person name="Zhang L."/>
            <person name="Hao G."/>
            <person name="Liu J."/>
            <person name="Yang Y."/>
        </authorList>
    </citation>
    <scope>NUCLEOTIDE SEQUENCE [LARGE SCALE GENOMIC DNA]</scope>
    <source>
        <strain evidence="6">Cfa_2016G</strain>
        <tissue evidence="6">Leaf</tissue>
    </source>
</reference>
<dbReference type="Proteomes" id="UP000327013">
    <property type="component" value="Chromosome 5"/>
</dbReference>
<dbReference type="InterPro" id="IPR003593">
    <property type="entry name" value="AAA+_ATPase"/>
</dbReference>
<evidence type="ECO:0000256" key="2">
    <source>
        <dbReference type="ARBA" id="ARBA00022741"/>
    </source>
</evidence>
<dbReference type="PRINTS" id="PR00364">
    <property type="entry name" value="DISEASERSIST"/>
</dbReference>
<dbReference type="SUPFAM" id="SSF52058">
    <property type="entry name" value="L domain-like"/>
    <property type="match status" value="1"/>
</dbReference>
<keyword evidence="2" id="KW-0547">Nucleotide-binding</keyword>
<keyword evidence="1" id="KW-0677">Repeat</keyword>
<dbReference type="InterPro" id="IPR036388">
    <property type="entry name" value="WH-like_DNA-bd_sf"/>
</dbReference>
<dbReference type="FunFam" id="3.40.50.300:FF:001091">
    <property type="entry name" value="Probable disease resistance protein At1g61300"/>
    <property type="match status" value="2"/>
</dbReference>
<proteinExistence type="predicted"/>
<dbReference type="OrthoDB" id="611536at2759"/>
<evidence type="ECO:0000256" key="4">
    <source>
        <dbReference type="SAM" id="MobiDB-lite"/>
    </source>
</evidence>
<evidence type="ECO:0000313" key="6">
    <source>
        <dbReference type="EMBL" id="KAE8057412.1"/>
    </source>
</evidence>
<dbReference type="FunFam" id="1.10.10.10:FF:000322">
    <property type="entry name" value="Probable disease resistance protein At1g63360"/>
    <property type="match status" value="1"/>
</dbReference>
<name>A0A5N6R8Q4_9ROSI</name>
<dbReference type="InterPro" id="IPR042197">
    <property type="entry name" value="Apaf_helical"/>
</dbReference>
<dbReference type="InterPro" id="IPR002182">
    <property type="entry name" value="NB-ARC"/>
</dbReference>
<organism evidence="6 7">
    <name type="scientific">Carpinus fangiana</name>
    <dbReference type="NCBI Taxonomy" id="176857"/>
    <lineage>
        <taxon>Eukaryota</taxon>
        <taxon>Viridiplantae</taxon>
        <taxon>Streptophyta</taxon>
        <taxon>Embryophyta</taxon>
        <taxon>Tracheophyta</taxon>
        <taxon>Spermatophyta</taxon>
        <taxon>Magnoliopsida</taxon>
        <taxon>eudicotyledons</taxon>
        <taxon>Gunneridae</taxon>
        <taxon>Pentapetalae</taxon>
        <taxon>rosids</taxon>
        <taxon>fabids</taxon>
        <taxon>Fagales</taxon>
        <taxon>Betulaceae</taxon>
        <taxon>Carpinus</taxon>
    </lineage>
</organism>
<dbReference type="Pfam" id="PF23559">
    <property type="entry name" value="WHD_DRP"/>
    <property type="match status" value="1"/>
</dbReference>
<dbReference type="InterPro" id="IPR027417">
    <property type="entry name" value="P-loop_NTPase"/>
</dbReference>
<dbReference type="SMART" id="SM00382">
    <property type="entry name" value="AAA"/>
    <property type="match status" value="2"/>
</dbReference>
<dbReference type="AlphaFoldDB" id="A0A5N6R8Q4"/>
<dbReference type="InterPro" id="IPR058922">
    <property type="entry name" value="WHD_DRP"/>
</dbReference>
<dbReference type="Gene3D" id="1.20.5.4130">
    <property type="match status" value="1"/>
</dbReference>
<dbReference type="PANTHER" id="PTHR23155:SF955">
    <property type="entry name" value="AAA+ ATPASE DOMAIN-CONTAINING PROTEIN"/>
    <property type="match status" value="1"/>
</dbReference>
<dbReference type="InterPro" id="IPR055414">
    <property type="entry name" value="LRR_R13L4/SHOC2-like"/>
</dbReference>
<dbReference type="Pfam" id="PF18052">
    <property type="entry name" value="Rx_N"/>
    <property type="match status" value="1"/>
</dbReference>
<gene>
    <name evidence="6" type="ORF">FH972_014107</name>
</gene>
<dbReference type="GO" id="GO:0098542">
    <property type="term" value="P:defense response to other organism"/>
    <property type="evidence" value="ECO:0007669"/>
    <property type="project" value="TreeGrafter"/>
</dbReference>
<dbReference type="InterPro" id="IPR032675">
    <property type="entry name" value="LRR_dom_sf"/>
</dbReference>
<dbReference type="Pfam" id="PF23598">
    <property type="entry name" value="LRR_14"/>
    <property type="match status" value="1"/>
</dbReference>
<feature type="domain" description="AAA+ ATPase" evidence="5">
    <location>
        <begin position="414"/>
        <end position="567"/>
    </location>
</feature>
<protein>
    <recommendedName>
        <fullName evidence="5">AAA+ ATPase domain-containing protein</fullName>
    </recommendedName>
</protein>
<evidence type="ECO:0000259" key="5">
    <source>
        <dbReference type="SMART" id="SM00382"/>
    </source>
</evidence>
<dbReference type="EMBL" id="CM017325">
    <property type="protein sequence ID" value="KAE8057412.1"/>
    <property type="molecule type" value="Genomic_DNA"/>
</dbReference>
<dbReference type="GO" id="GO:0043531">
    <property type="term" value="F:ADP binding"/>
    <property type="evidence" value="ECO:0007669"/>
    <property type="project" value="InterPro"/>
</dbReference>
<evidence type="ECO:0000256" key="1">
    <source>
        <dbReference type="ARBA" id="ARBA00022737"/>
    </source>
</evidence>
<feature type="region of interest" description="Disordered" evidence="4">
    <location>
        <begin position="366"/>
        <end position="390"/>
    </location>
</feature>
<dbReference type="Pfam" id="PF00931">
    <property type="entry name" value="NB-ARC"/>
    <property type="match status" value="2"/>
</dbReference>
<dbReference type="Gene3D" id="3.40.50.300">
    <property type="entry name" value="P-loop containing nucleotide triphosphate hydrolases"/>
    <property type="match status" value="2"/>
</dbReference>
<dbReference type="SUPFAM" id="SSF52540">
    <property type="entry name" value="P-loop containing nucleoside triphosphate hydrolases"/>
    <property type="match status" value="2"/>
</dbReference>
<evidence type="ECO:0000313" key="7">
    <source>
        <dbReference type="Proteomes" id="UP000327013"/>
    </source>
</evidence>